<proteinExistence type="predicted"/>
<name>A0ABR1WQS1_9PEZI</name>
<sequence>MPASPRYKNIMKVIDQVPETQQAGQLVPSKRISHQPSSAFTNLPLDVIMTIQDHLPAETGAYLGLTCRAAMEIFKHQPLERDLSDRFYYCWDCARLHRYSKNWKLAFDQARVALPPCQQRPHSIGAWHFGFHHFQLVMNEYLYGKGRGLPTGILQSGQFGLWSAWPTMAVLDGQVFIKARYLLILSGTWYRFHHQLLEMDQQRLRFCAHLDSRRLPELRLVREHRPLERSDATGYCDTCLTDYRFKLDRCPFPRQGAWDILVTTYHQLGPCRRPDEWMWRCFVGGGGGDDNRSGGDGANCTTTRQQYLHGDHPPGAVIGRWDPARAEEQNSWIYSQRES</sequence>
<dbReference type="InterPro" id="IPR036047">
    <property type="entry name" value="F-box-like_dom_sf"/>
</dbReference>
<dbReference type="GeneID" id="92044473"/>
<evidence type="ECO:0000313" key="1">
    <source>
        <dbReference type="EMBL" id="KAK8085827.1"/>
    </source>
</evidence>
<gene>
    <name evidence="1" type="ORF">PG997_007098</name>
</gene>
<keyword evidence="2" id="KW-1185">Reference proteome</keyword>
<accession>A0ABR1WQS1</accession>
<dbReference type="EMBL" id="JAQQWN010000005">
    <property type="protein sequence ID" value="KAK8085827.1"/>
    <property type="molecule type" value="Genomic_DNA"/>
</dbReference>
<evidence type="ECO:0000313" key="2">
    <source>
        <dbReference type="Proteomes" id="UP001433268"/>
    </source>
</evidence>
<organism evidence="1 2">
    <name type="scientific">Apiospora hydei</name>
    <dbReference type="NCBI Taxonomy" id="1337664"/>
    <lineage>
        <taxon>Eukaryota</taxon>
        <taxon>Fungi</taxon>
        <taxon>Dikarya</taxon>
        <taxon>Ascomycota</taxon>
        <taxon>Pezizomycotina</taxon>
        <taxon>Sordariomycetes</taxon>
        <taxon>Xylariomycetidae</taxon>
        <taxon>Amphisphaeriales</taxon>
        <taxon>Apiosporaceae</taxon>
        <taxon>Apiospora</taxon>
    </lineage>
</organism>
<evidence type="ECO:0008006" key="3">
    <source>
        <dbReference type="Google" id="ProtNLM"/>
    </source>
</evidence>
<protein>
    <recommendedName>
        <fullName evidence="3">F-box domain-containing protein</fullName>
    </recommendedName>
</protein>
<comment type="caution">
    <text evidence="1">The sequence shown here is derived from an EMBL/GenBank/DDBJ whole genome shotgun (WGS) entry which is preliminary data.</text>
</comment>
<dbReference type="RefSeq" id="XP_066670336.1">
    <property type="nucleotide sequence ID" value="XM_066811413.1"/>
</dbReference>
<reference evidence="1 2" key="1">
    <citation type="submission" date="2023-01" db="EMBL/GenBank/DDBJ databases">
        <title>Analysis of 21 Apiospora genomes using comparative genomics revels a genus with tremendous synthesis potential of carbohydrate active enzymes and secondary metabolites.</title>
        <authorList>
            <person name="Sorensen T."/>
        </authorList>
    </citation>
    <scope>NUCLEOTIDE SEQUENCE [LARGE SCALE GENOMIC DNA]</scope>
    <source>
        <strain evidence="1 2">CBS 114990</strain>
    </source>
</reference>
<dbReference type="Proteomes" id="UP001433268">
    <property type="component" value="Unassembled WGS sequence"/>
</dbReference>
<dbReference type="SUPFAM" id="SSF81383">
    <property type="entry name" value="F-box domain"/>
    <property type="match status" value="1"/>
</dbReference>